<evidence type="ECO:0000256" key="4">
    <source>
        <dbReference type="ARBA" id="ARBA00022694"/>
    </source>
</evidence>
<keyword evidence="5 9" id="KW-0547">Nucleotide-binding</keyword>
<dbReference type="Pfam" id="PF05127">
    <property type="entry name" value="NAT10_TcmA_helicase"/>
    <property type="match status" value="1"/>
</dbReference>
<comment type="subcellular location">
    <subcellularLocation>
        <location evidence="9">Cytoplasm</location>
    </subcellularLocation>
</comment>
<dbReference type="Gene3D" id="3.40.630.30">
    <property type="match status" value="1"/>
</dbReference>
<organism evidence="11 12">
    <name type="scientific">Grimontia hollisae</name>
    <name type="common">Vibrio hollisae</name>
    <dbReference type="NCBI Taxonomy" id="673"/>
    <lineage>
        <taxon>Bacteria</taxon>
        <taxon>Pseudomonadati</taxon>
        <taxon>Pseudomonadota</taxon>
        <taxon>Gammaproteobacteria</taxon>
        <taxon>Vibrionales</taxon>
        <taxon>Vibrionaceae</taxon>
        <taxon>Grimontia</taxon>
    </lineage>
</organism>
<dbReference type="InterPro" id="IPR000182">
    <property type="entry name" value="GNAT_dom"/>
</dbReference>
<evidence type="ECO:0000256" key="2">
    <source>
        <dbReference type="ARBA" id="ARBA00022555"/>
    </source>
</evidence>
<dbReference type="InterPro" id="IPR024914">
    <property type="entry name" value="tRNA_acetyltr_TmcA"/>
</dbReference>
<evidence type="ECO:0000256" key="8">
    <source>
        <dbReference type="ARBA" id="ARBA00023315"/>
    </source>
</evidence>
<dbReference type="Proteomes" id="UP000254512">
    <property type="component" value="Unassembled WGS sequence"/>
</dbReference>
<evidence type="ECO:0000256" key="6">
    <source>
        <dbReference type="ARBA" id="ARBA00022840"/>
    </source>
</evidence>
<evidence type="ECO:0000256" key="3">
    <source>
        <dbReference type="ARBA" id="ARBA00022679"/>
    </source>
</evidence>
<dbReference type="InterPro" id="IPR032672">
    <property type="entry name" value="TmcA/NAT10/Kre33"/>
</dbReference>
<dbReference type="EMBL" id="UGHD01000003">
    <property type="protein sequence ID" value="STO98399.1"/>
    <property type="molecule type" value="Genomic_DNA"/>
</dbReference>
<dbReference type="InterPro" id="IPR007807">
    <property type="entry name" value="TcmA/NAT10_helicase"/>
</dbReference>
<keyword evidence="8 9" id="KW-0012">Acyltransferase</keyword>
<dbReference type="HAMAP" id="MF_01886">
    <property type="entry name" value="tRNA_acetyltr_TmcA"/>
    <property type="match status" value="1"/>
</dbReference>
<keyword evidence="6 9" id="KW-0067">ATP-binding</keyword>
<comment type="catalytic activity">
    <reaction evidence="9">
        <text>cytidine(34) in elongator tRNA(Met) + acetyl-CoA + ATP + H2O = N(4)-acetylcytidine(34) in elongator tRNA(Met) + ADP + phosphate + CoA + H(+)</text>
        <dbReference type="Rhea" id="RHEA:43788"/>
        <dbReference type="Rhea" id="RHEA-COMP:10693"/>
        <dbReference type="Rhea" id="RHEA-COMP:10694"/>
        <dbReference type="ChEBI" id="CHEBI:15377"/>
        <dbReference type="ChEBI" id="CHEBI:15378"/>
        <dbReference type="ChEBI" id="CHEBI:30616"/>
        <dbReference type="ChEBI" id="CHEBI:43474"/>
        <dbReference type="ChEBI" id="CHEBI:57287"/>
        <dbReference type="ChEBI" id="CHEBI:57288"/>
        <dbReference type="ChEBI" id="CHEBI:74900"/>
        <dbReference type="ChEBI" id="CHEBI:82748"/>
        <dbReference type="ChEBI" id="CHEBI:456216"/>
        <dbReference type="EC" id="2.3.1.193"/>
    </reaction>
</comment>
<evidence type="ECO:0000256" key="5">
    <source>
        <dbReference type="ARBA" id="ARBA00022741"/>
    </source>
</evidence>
<dbReference type="PANTHER" id="PTHR10925:SF5">
    <property type="entry name" value="RNA CYTIDINE ACETYLTRANSFERASE"/>
    <property type="match status" value="1"/>
</dbReference>
<dbReference type="EC" id="2.3.1.193" evidence="9"/>
<dbReference type="GO" id="GO:1990883">
    <property type="term" value="F:18S rRNA cytidine N-acetyltransferase activity"/>
    <property type="evidence" value="ECO:0007669"/>
    <property type="project" value="TreeGrafter"/>
</dbReference>
<protein>
    <recommendedName>
        <fullName evidence="9">tRNA(Met) cytidine acetyltransferase TmcA</fullName>
        <ecNumber evidence="9">2.3.1.193</ecNumber>
    </recommendedName>
</protein>
<evidence type="ECO:0000313" key="12">
    <source>
        <dbReference type="Proteomes" id="UP000254512"/>
    </source>
</evidence>
<keyword evidence="3 9" id="KW-0808">Transferase</keyword>
<dbReference type="GO" id="GO:0002101">
    <property type="term" value="P:tRNA wobble cytosine modification"/>
    <property type="evidence" value="ECO:0007669"/>
    <property type="project" value="UniProtKB-UniRule"/>
</dbReference>
<dbReference type="GO" id="GO:1904812">
    <property type="term" value="P:rRNA acetylation involved in maturation of SSU-rRNA"/>
    <property type="evidence" value="ECO:0007669"/>
    <property type="project" value="TreeGrafter"/>
</dbReference>
<dbReference type="GO" id="GO:0051392">
    <property type="term" value="F:tRNA cytidine N4-acetyltransferase activity"/>
    <property type="evidence" value="ECO:0007669"/>
    <property type="project" value="UniProtKB-UniRule"/>
</dbReference>
<dbReference type="InterPro" id="IPR038321">
    <property type="entry name" value="TmcA_C_sf"/>
</dbReference>
<dbReference type="SUPFAM" id="SSF52540">
    <property type="entry name" value="P-loop containing nucleoside triphosphate hydrolases"/>
    <property type="match status" value="1"/>
</dbReference>
<comment type="function">
    <text evidence="9">Catalyzes the formation of N(4)-acetylcytidine (ac(4)C) at the wobble position of tRNA(Met), by using acetyl-CoA as an acetyl donor and ATP (or GTP).</text>
</comment>
<dbReference type="GO" id="GO:0005524">
    <property type="term" value="F:ATP binding"/>
    <property type="evidence" value="ECO:0007669"/>
    <property type="project" value="UniProtKB-UniRule"/>
</dbReference>
<dbReference type="GO" id="GO:0005737">
    <property type="term" value="C:cytoplasm"/>
    <property type="evidence" value="ECO:0007669"/>
    <property type="project" value="UniProtKB-SubCell"/>
</dbReference>
<dbReference type="AlphaFoldDB" id="A0A377J7W6"/>
<dbReference type="Gene3D" id="3.40.50.300">
    <property type="entry name" value="P-loop containing nucleotide triphosphate hydrolases"/>
    <property type="match status" value="1"/>
</dbReference>
<evidence type="ECO:0000259" key="10">
    <source>
        <dbReference type="PROSITE" id="PS51186"/>
    </source>
</evidence>
<feature type="domain" description="N-acetyltransferase" evidence="10">
    <location>
        <begin position="380"/>
        <end position="560"/>
    </location>
</feature>
<keyword evidence="7 9" id="KW-0694">RNA-binding</keyword>
<dbReference type="CDD" id="cd04301">
    <property type="entry name" value="NAT_SF"/>
    <property type="match status" value="1"/>
</dbReference>
<evidence type="ECO:0000256" key="1">
    <source>
        <dbReference type="ARBA" id="ARBA00022490"/>
    </source>
</evidence>
<dbReference type="SUPFAM" id="SSF55729">
    <property type="entry name" value="Acyl-CoA N-acyltransferases (Nat)"/>
    <property type="match status" value="1"/>
</dbReference>
<keyword evidence="1 9" id="KW-0963">Cytoplasm</keyword>
<dbReference type="PROSITE" id="PS51186">
    <property type="entry name" value="GNAT"/>
    <property type="match status" value="1"/>
</dbReference>
<dbReference type="InterPro" id="IPR016181">
    <property type="entry name" value="Acyl_CoA_acyltransferase"/>
</dbReference>
<evidence type="ECO:0000256" key="7">
    <source>
        <dbReference type="ARBA" id="ARBA00022884"/>
    </source>
</evidence>
<dbReference type="GO" id="GO:0000049">
    <property type="term" value="F:tRNA binding"/>
    <property type="evidence" value="ECO:0007669"/>
    <property type="project" value="UniProtKB-UniRule"/>
</dbReference>
<comment type="similarity">
    <text evidence="9">Belongs to the TmcA family.</text>
</comment>
<accession>A0A377J7W6</accession>
<feature type="binding site" evidence="9">
    <location>
        <position position="342"/>
    </location>
    <ligand>
        <name>ATP</name>
        <dbReference type="ChEBI" id="CHEBI:30616"/>
    </ligand>
</feature>
<dbReference type="InterPro" id="IPR027417">
    <property type="entry name" value="P-loop_NTPase"/>
</dbReference>
<dbReference type="Pfam" id="PF08351">
    <property type="entry name" value="TmcA_N"/>
    <property type="match status" value="1"/>
</dbReference>
<dbReference type="Pfam" id="PF00583">
    <property type="entry name" value="Acetyltransf_1"/>
    <property type="match status" value="1"/>
</dbReference>
<name>A0A377J7W6_GRIHO</name>
<evidence type="ECO:0000313" key="11">
    <source>
        <dbReference type="EMBL" id="STO98399.1"/>
    </source>
</evidence>
<dbReference type="PANTHER" id="PTHR10925">
    <property type="entry name" value="N-ACETYLTRANSFERASE 10"/>
    <property type="match status" value="1"/>
</dbReference>
<sequence>MMTGDLLINGHTVIHESFSFLQMLTDKARDGFVRFPVFLFGDDVFIVQTLGMINEITVISDDSEFVGAIPWSRAKQMLGQETGSLAVDIRHVWDIEKLCAAAGCIRGGGLLVLIAGKEHRTGLRRFDNRLMQLAKHPAVAICRQNGDHEFPLGDVCLHQSRQLDPVTGKTVSQQRAVEAIERVLRGHRRRPALLVADRGRGKSSAMGIAAAEILRHGTQKIIVTSPRFANVDTLFSHARQRGALQAQGKFSLVDENGGRLEFIAPDVLLRERPICDLLLVDEAAAIPLPMLGDIVRQYSRVVFSSTEHGYEGTGRSFSTRFRTLLDTEAKGWREIRLTEPVRWAQQDPLERWLFEAFLFDVEPALPANIQASVSYQTLSQTALAQDEAELRQLFSLLVTAHYQTSPNDLVQLLDGEHLVILGAYCDGVLIGALLASMEGGFEPLLAQAVARGERRLRGHLLAQSLATHTGLAEVLAEPMLRIVRLAVLPEFRRQGIARSLVKYFEETALKQGIAVTGTSFGITPTLWQFWSKLGYQPLRLGVQRDAASGTYSLQLAKAISTAPDWFEALRALFYLNLEHQLPEQFADMDSDLVALLLTGSPKAVSIDENAMNQVSLFADGKLGYDLVTGSLWQWFIHLLATVPIQDETDNVCTLMVAKLLQRQSWERVAKHFGFRGRKDTEMAIRDWIQHQLTNKDNR</sequence>
<feature type="binding site" evidence="9">
    <location>
        <position position="173"/>
    </location>
    <ligand>
        <name>ATP</name>
        <dbReference type="ChEBI" id="CHEBI:30616"/>
    </ligand>
</feature>
<dbReference type="InterPro" id="IPR013562">
    <property type="entry name" value="TmcA/NAT10_N"/>
</dbReference>
<dbReference type="Gene3D" id="3.40.50.11040">
    <property type="match status" value="1"/>
</dbReference>
<dbReference type="STRING" id="673.AL542_00140"/>
<keyword evidence="2 9" id="KW-0820">tRNA-binding</keyword>
<evidence type="ECO:0000256" key="9">
    <source>
        <dbReference type="HAMAP-Rule" id="MF_01886"/>
    </source>
</evidence>
<reference evidence="11 12" key="1">
    <citation type="submission" date="2018-06" db="EMBL/GenBank/DDBJ databases">
        <authorList>
            <consortium name="Pathogen Informatics"/>
            <person name="Doyle S."/>
        </authorList>
    </citation>
    <scope>NUCLEOTIDE SEQUENCE [LARGE SCALE GENOMIC DNA]</scope>
    <source>
        <strain evidence="11 12">NCTC11645</strain>
    </source>
</reference>
<proteinExistence type="inferred from homology"/>
<keyword evidence="4 9" id="KW-0819">tRNA processing</keyword>
<dbReference type="Gene3D" id="1.20.120.890">
    <property type="entry name" value="tRNA(Met) cytidine acetyltransferase, tail domain"/>
    <property type="match status" value="1"/>
</dbReference>
<gene>
    <name evidence="9 11" type="primary">tmcA</name>
    <name evidence="11" type="ORF">NCTC11645_03384</name>
</gene>
<comment type="caution">
    <text evidence="9">Lacks conserved residue(s) required for the propagation of feature annotation.</text>
</comment>
<dbReference type="GO" id="GO:0051391">
    <property type="term" value="P:tRNA acetylation"/>
    <property type="evidence" value="ECO:0007669"/>
    <property type="project" value="UniProtKB-UniRule"/>
</dbReference>